<proteinExistence type="predicted"/>
<gene>
    <name evidence="1" type="ORF">BHAOGJBA_6350</name>
</gene>
<name>A0AAV4ZYH7_9HYPH</name>
<dbReference type="EMBL" id="BPQO01000071">
    <property type="protein sequence ID" value="GJD92791.1"/>
    <property type="molecule type" value="Genomic_DNA"/>
</dbReference>
<comment type="caution">
    <text evidence="1">The sequence shown here is derived from an EMBL/GenBank/DDBJ whole genome shotgun (WGS) entry which is preliminary data.</text>
</comment>
<reference evidence="1" key="1">
    <citation type="journal article" date="2016" name="Front. Microbiol.">
        <title>Genome Sequence of the Piezophilic, Mesophilic Sulfate-Reducing Bacterium Desulfovibrio indicus J2T.</title>
        <authorList>
            <person name="Cao J."/>
            <person name="Maignien L."/>
            <person name="Shao Z."/>
            <person name="Alain K."/>
            <person name="Jebbar M."/>
        </authorList>
    </citation>
    <scope>NUCLEOTIDE SEQUENCE</scope>
    <source>
        <strain evidence="1">DSM 16372</strain>
    </source>
</reference>
<reference evidence="1" key="2">
    <citation type="submission" date="2021-08" db="EMBL/GenBank/DDBJ databases">
        <authorList>
            <person name="Tani A."/>
            <person name="Ola A."/>
            <person name="Ogura Y."/>
            <person name="Katsura K."/>
            <person name="Hayashi T."/>
        </authorList>
    </citation>
    <scope>NUCLEOTIDE SEQUENCE</scope>
    <source>
        <strain evidence="1">DSM 16372</strain>
    </source>
</reference>
<dbReference type="AlphaFoldDB" id="A0AAV4ZYH7"/>
<sequence>MGDRADTSIMIVGTIPSAAAVTALTAAVVAENAKPGWEEGVFEDGDFMCLLQETIEQGKPLWIYGSDKLGATMDDVEDVCREHGIAFAVHGERGPSWDSFVKRWMPGWPEPVTVYGSDGPSIGAAKVASLLRSGPEGIAELTALADRLKGVDLPEIVDASPQMRKELERLIQVEYGETGPMASAPTP</sequence>
<evidence type="ECO:0000313" key="2">
    <source>
        <dbReference type="Proteomes" id="UP001055247"/>
    </source>
</evidence>
<accession>A0AAV4ZYH7</accession>
<keyword evidence="2" id="KW-1185">Reference proteome</keyword>
<protein>
    <submittedName>
        <fullName evidence="1">Uncharacterized protein</fullName>
    </submittedName>
</protein>
<organism evidence="1 2">
    <name type="scientific">Methylobacterium hispanicum</name>
    <dbReference type="NCBI Taxonomy" id="270350"/>
    <lineage>
        <taxon>Bacteria</taxon>
        <taxon>Pseudomonadati</taxon>
        <taxon>Pseudomonadota</taxon>
        <taxon>Alphaproteobacteria</taxon>
        <taxon>Hyphomicrobiales</taxon>
        <taxon>Methylobacteriaceae</taxon>
        <taxon>Methylobacterium</taxon>
    </lineage>
</organism>
<dbReference type="Proteomes" id="UP001055247">
    <property type="component" value="Unassembled WGS sequence"/>
</dbReference>
<evidence type="ECO:0000313" key="1">
    <source>
        <dbReference type="EMBL" id="GJD92791.1"/>
    </source>
</evidence>